<reference evidence="1" key="1">
    <citation type="submission" date="2023-05" db="EMBL/GenBank/DDBJ databases">
        <authorList>
            <person name="Zhang X."/>
        </authorList>
    </citation>
    <scope>NUCLEOTIDE SEQUENCE</scope>
    <source>
        <strain evidence="1">BD1B2-1</strain>
    </source>
</reference>
<gene>
    <name evidence="1" type="ORF">QNI22_37575</name>
</gene>
<comment type="caution">
    <text evidence="1">The sequence shown here is derived from an EMBL/GenBank/DDBJ whole genome shotgun (WGS) entry which is preliminary data.</text>
</comment>
<evidence type="ECO:0000313" key="2">
    <source>
        <dbReference type="Proteomes" id="UP001232063"/>
    </source>
</evidence>
<sequence>MSTITQAIIKELEDNRRELLDLSSRNRLISIPLSSKIARVVQIFDEKSEEVFKKLIGEKKAFTFLPGKIVKDSKVVGEEDKSNTDLLVELPLPEDDPVDATTGLAKRHVDTKLQTRLSPEVLQRKLFDFFNESQTLIQEQGVNILYLAIGFVKWVDKSYGSTERFAPLLLIPVDLVRKSATERFAIKWREEDLQENLSLSEKFRIEFGVKLPARPS</sequence>
<dbReference type="RefSeq" id="WP_314519349.1">
    <property type="nucleotide sequence ID" value="NZ_JASJOU010000022.1"/>
</dbReference>
<dbReference type="AlphaFoldDB" id="A0AAE3RE23"/>
<evidence type="ECO:0000313" key="1">
    <source>
        <dbReference type="EMBL" id="MDJ1506422.1"/>
    </source>
</evidence>
<dbReference type="InterPro" id="IPR025103">
    <property type="entry name" value="DUF4011"/>
</dbReference>
<dbReference type="Proteomes" id="UP001232063">
    <property type="component" value="Unassembled WGS sequence"/>
</dbReference>
<proteinExistence type="predicted"/>
<accession>A0AAE3RE23</accession>
<protein>
    <submittedName>
        <fullName evidence="1">DUF4011 domain-containing protein</fullName>
    </submittedName>
</protein>
<dbReference type="Pfam" id="PF13195">
    <property type="entry name" value="DUF4011"/>
    <property type="match status" value="1"/>
</dbReference>
<organism evidence="1 2">
    <name type="scientific">Xanthocytophaga agilis</name>
    <dbReference type="NCBI Taxonomy" id="3048010"/>
    <lineage>
        <taxon>Bacteria</taxon>
        <taxon>Pseudomonadati</taxon>
        <taxon>Bacteroidota</taxon>
        <taxon>Cytophagia</taxon>
        <taxon>Cytophagales</taxon>
        <taxon>Rhodocytophagaceae</taxon>
        <taxon>Xanthocytophaga</taxon>
    </lineage>
</organism>
<dbReference type="EMBL" id="JASJOU010000022">
    <property type="protein sequence ID" value="MDJ1506422.1"/>
    <property type="molecule type" value="Genomic_DNA"/>
</dbReference>
<keyword evidence="2" id="KW-1185">Reference proteome</keyword>
<name>A0AAE3RE23_9BACT</name>